<protein>
    <submittedName>
        <fullName evidence="1">TPR repeat protein</fullName>
        <ecNumber evidence="1">3.5.2.6</ecNumber>
    </submittedName>
</protein>
<dbReference type="AlphaFoldDB" id="A0A378JU27"/>
<dbReference type="PANTHER" id="PTHR43628">
    <property type="entry name" value="ACTIVATOR OF C KINASE PROTEIN 1-RELATED"/>
    <property type="match status" value="1"/>
</dbReference>
<dbReference type="Pfam" id="PF08238">
    <property type="entry name" value="Sel1"/>
    <property type="match status" value="8"/>
</dbReference>
<dbReference type="InterPro" id="IPR006597">
    <property type="entry name" value="Sel1-like"/>
</dbReference>
<sequence>MTYIESSRLINEDRFIPEVVQEILAGNTRRLPLLIDKLNLPAFKKRLETDSALQQVIAKVCADCEQQIKDGNSFALVLQARLYYFGVGYPLDYQKTIYLYERAIPLGHSEAMFGRAVMHYLGRGGPVNLPEAIRLYEQAIQLGNSSAMFNRALMHERGQGGPVNYPEAIRLYEQAIQLGHSSAMTNRAFMHERGQGGPVNLPEAIRLYKQAIQLGNSEAMYYRALMHENGQGGPVNLSEAIRLYEQAIQLGNSNAMNGRALMHEQGQGGPVNLPEAIYLYEQAIQLGNSYAMNNRANLYRFGQDGPVNYPEAIRLYEQAIQLGEHSGFMVNRATMHQNGQGGPVNLPEAIRLYECAARQGNSYALDHLKKTTFNENLAKQLLEIIWRDLVVGQSFTTRTLSALSQYCKSEIINRLKEEPLSTSLTFLKQLKTNPNHPLAFILNDGQLTQAHQTDEFKSLMAQAKTTLDTRITFFNQGTKQETNSGFNRLPLELKMTLFSFVQPNLDADKQENFFLPKLNLF</sequence>
<dbReference type="EC" id="3.5.2.6" evidence="1"/>
<dbReference type="PANTHER" id="PTHR43628:SF1">
    <property type="entry name" value="CHITIN SYNTHASE REGULATORY FACTOR 2-RELATED"/>
    <property type="match status" value="1"/>
</dbReference>
<dbReference type="OrthoDB" id="5654450at2"/>
<gene>
    <name evidence="1" type="primary">hcpC_3</name>
    <name evidence="1" type="ORF">NCTC13315_03140</name>
</gene>
<dbReference type="RefSeq" id="WP_115304372.1">
    <property type="nucleotide sequence ID" value="NZ_CAAAHO010000004.1"/>
</dbReference>
<name>A0A378JU27_9GAMM</name>
<proteinExistence type="predicted"/>
<dbReference type="Proteomes" id="UP000254968">
    <property type="component" value="Unassembled WGS sequence"/>
</dbReference>
<evidence type="ECO:0000313" key="1">
    <source>
        <dbReference type="EMBL" id="STX55770.1"/>
    </source>
</evidence>
<dbReference type="InterPro" id="IPR052945">
    <property type="entry name" value="Mitotic_Regulator"/>
</dbReference>
<keyword evidence="1" id="KW-0378">Hydrolase</keyword>
<evidence type="ECO:0000313" key="2">
    <source>
        <dbReference type="Proteomes" id="UP000254968"/>
    </source>
</evidence>
<dbReference type="SMART" id="SM00671">
    <property type="entry name" value="SEL1"/>
    <property type="match status" value="8"/>
</dbReference>
<reference evidence="1 2" key="1">
    <citation type="submission" date="2018-06" db="EMBL/GenBank/DDBJ databases">
        <authorList>
            <consortium name="Pathogen Informatics"/>
            <person name="Doyle S."/>
        </authorList>
    </citation>
    <scope>NUCLEOTIDE SEQUENCE [LARGE SCALE GENOMIC DNA]</scope>
    <source>
        <strain evidence="1 2">NCTC13315</strain>
    </source>
</reference>
<dbReference type="Gene3D" id="1.25.40.10">
    <property type="entry name" value="Tetratricopeptide repeat domain"/>
    <property type="match status" value="2"/>
</dbReference>
<accession>A0A378JU27</accession>
<organism evidence="1 2">
    <name type="scientific">Legionella beliardensis</name>
    <dbReference type="NCBI Taxonomy" id="91822"/>
    <lineage>
        <taxon>Bacteria</taxon>
        <taxon>Pseudomonadati</taxon>
        <taxon>Pseudomonadota</taxon>
        <taxon>Gammaproteobacteria</taxon>
        <taxon>Legionellales</taxon>
        <taxon>Legionellaceae</taxon>
        <taxon>Legionella</taxon>
    </lineage>
</organism>
<dbReference type="InterPro" id="IPR011990">
    <property type="entry name" value="TPR-like_helical_dom_sf"/>
</dbReference>
<dbReference type="EMBL" id="UGNV01000006">
    <property type="protein sequence ID" value="STX55770.1"/>
    <property type="molecule type" value="Genomic_DNA"/>
</dbReference>
<dbReference type="GO" id="GO:0008800">
    <property type="term" value="F:beta-lactamase activity"/>
    <property type="evidence" value="ECO:0007669"/>
    <property type="project" value="UniProtKB-EC"/>
</dbReference>
<keyword evidence="2" id="KW-1185">Reference proteome</keyword>
<dbReference type="SUPFAM" id="SSF81901">
    <property type="entry name" value="HCP-like"/>
    <property type="match status" value="2"/>
</dbReference>